<dbReference type="Pfam" id="PF08765">
    <property type="entry name" value="Mor"/>
    <property type="match status" value="1"/>
</dbReference>
<protein>
    <submittedName>
        <fullName evidence="2">Mor transcription activator family protein</fullName>
    </submittedName>
</protein>
<evidence type="ECO:0000259" key="1">
    <source>
        <dbReference type="Pfam" id="PF08765"/>
    </source>
</evidence>
<name>A0ABW0QKE0_9GAMM</name>
<dbReference type="InterPro" id="IPR009057">
    <property type="entry name" value="Homeodomain-like_sf"/>
</dbReference>
<dbReference type="RefSeq" id="WP_377318130.1">
    <property type="nucleotide sequence ID" value="NZ_JBHSNF010000001.1"/>
</dbReference>
<proteinExistence type="predicted"/>
<dbReference type="PANTHER" id="PTHR37812">
    <property type="entry name" value="MU-LIKE PROPHAGE FLUMU PROTEIN C"/>
    <property type="match status" value="1"/>
</dbReference>
<accession>A0ABW0QKE0</accession>
<dbReference type="InterPro" id="IPR052411">
    <property type="entry name" value="c-mor_Regulatory_Protein"/>
</dbReference>
<dbReference type="Gene3D" id="1.10.10.60">
    <property type="entry name" value="Homeodomain-like"/>
    <property type="match status" value="2"/>
</dbReference>
<gene>
    <name evidence="2" type="ORF">ACFPPA_05725</name>
</gene>
<dbReference type="EMBL" id="JBHSNF010000001">
    <property type="protein sequence ID" value="MFC5525238.1"/>
    <property type="molecule type" value="Genomic_DNA"/>
</dbReference>
<dbReference type="PANTHER" id="PTHR37812:SF1">
    <property type="entry name" value="MU-LIKE PROPHAGE FLUMU PROTEIN C"/>
    <property type="match status" value="1"/>
</dbReference>
<reference evidence="3" key="1">
    <citation type="journal article" date="2019" name="Int. J. Syst. Evol. Microbiol.">
        <title>The Global Catalogue of Microorganisms (GCM) 10K type strain sequencing project: providing services to taxonomists for standard genome sequencing and annotation.</title>
        <authorList>
            <consortium name="The Broad Institute Genomics Platform"/>
            <consortium name="The Broad Institute Genome Sequencing Center for Infectious Disease"/>
            <person name="Wu L."/>
            <person name="Ma J."/>
        </authorList>
    </citation>
    <scope>NUCLEOTIDE SEQUENCE [LARGE SCALE GENOMIC DNA]</scope>
    <source>
        <strain evidence="3">CGMCC 1.16619</strain>
    </source>
</reference>
<evidence type="ECO:0000313" key="2">
    <source>
        <dbReference type="EMBL" id="MFC5525238.1"/>
    </source>
</evidence>
<evidence type="ECO:0000313" key="3">
    <source>
        <dbReference type="Proteomes" id="UP001596114"/>
    </source>
</evidence>
<organism evidence="2 3">
    <name type="scientific">Rhodanobacter ginsengisoli</name>
    <dbReference type="NCBI Taxonomy" id="418646"/>
    <lineage>
        <taxon>Bacteria</taxon>
        <taxon>Pseudomonadati</taxon>
        <taxon>Pseudomonadota</taxon>
        <taxon>Gammaproteobacteria</taxon>
        <taxon>Lysobacterales</taxon>
        <taxon>Rhodanobacteraceae</taxon>
        <taxon>Rhodanobacter</taxon>
    </lineage>
</organism>
<dbReference type="Proteomes" id="UP001596114">
    <property type="component" value="Unassembled WGS sequence"/>
</dbReference>
<dbReference type="InterPro" id="IPR014875">
    <property type="entry name" value="Mor_transcription_activator"/>
</dbReference>
<keyword evidence="3" id="KW-1185">Reference proteome</keyword>
<feature type="domain" description="Mor transcription activator" evidence="1">
    <location>
        <begin position="23"/>
        <end position="128"/>
    </location>
</feature>
<comment type="caution">
    <text evidence="2">The sequence shown here is derived from an EMBL/GenBank/DDBJ whole genome shotgun (WGS) entry which is preliminary data.</text>
</comment>
<dbReference type="SUPFAM" id="SSF46689">
    <property type="entry name" value="Homeodomain-like"/>
    <property type="match status" value="1"/>
</dbReference>
<sequence>MSDMFEHAPTDAELAGIESPSERWPSTLAELVDVLRATFQRRGRDEAAAIAEAQQAVLAIGTYLGGRQIYLPSGESLQTALRDRRIYLEYKGVNKGELARRYDVSERRIEQIAAEQRAIHIRRIQPDLFAQADRGTA</sequence>